<sequence>MESPQVDWVVLSRDTPLTENVIRSLKDNLDWRILSQYQKLSESFIAEFRSKVDWNKICRYQKLSENFIRQCLSRGDPIDMSLISEFQSLSSIFMIENKHLLDWKKISEFQKLSDGFLIDHYDLLDMTLISKHQVLNPTVIERLSDILDWNELFKHQPLNHTLLAKHIDKITECSAISFKDMHDDRKRLFDFTDNDEDDILIAPKRIKRATDNHTKPKYDLDLSSKDNNGDKSIPHYSINLGKGLLMEVKEFRSSYYVGLSKTNEDGGEIRNRFNIPLLQLETLKKACDAMIAYIAKYR</sequence>
<evidence type="ECO:0000313" key="2">
    <source>
        <dbReference type="EMBL" id="GIY60852.1"/>
    </source>
</evidence>
<evidence type="ECO:0000313" key="3">
    <source>
        <dbReference type="Proteomes" id="UP001054837"/>
    </source>
</evidence>
<gene>
    <name evidence="1" type="primary">AVEN_219608_1</name>
    <name evidence="2" type="ORF">CDAR_194111</name>
    <name evidence="1" type="ORF">CDAR_77521</name>
</gene>
<proteinExistence type="predicted"/>
<accession>A0AAV4N752</accession>
<dbReference type="EMBL" id="BPLQ01011863">
    <property type="protein sequence ID" value="GIY60852.1"/>
    <property type="molecule type" value="Genomic_DNA"/>
</dbReference>
<protein>
    <submittedName>
        <fullName evidence="1">Uncharacterized protein</fullName>
    </submittedName>
</protein>
<comment type="caution">
    <text evidence="1">The sequence shown here is derived from an EMBL/GenBank/DDBJ whole genome shotgun (WGS) entry which is preliminary data.</text>
</comment>
<organism evidence="1 3">
    <name type="scientific">Caerostris darwini</name>
    <dbReference type="NCBI Taxonomy" id="1538125"/>
    <lineage>
        <taxon>Eukaryota</taxon>
        <taxon>Metazoa</taxon>
        <taxon>Ecdysozoa</taxon>
        <taxon>Arthropoda</taxon>
        <taxon>Chelicerata</taxon>
        <taxon>Arachnida</taxon>
        <taxon>Araneae</taxon>
        <taxon>Araneomorphae</taxon>
        <taxon>Entelegynae</taxon>
        <taxon>Araneoidea</taxon>
        <taxon>Araneidae</taxon>
        <taxon>Caerostris</taxon>
    </lineage>
</organism>
<name>A0AAV4N752_9ARAC</name>
<dbReference type="EMBL" id="BPLQ01001225">
    <property type="protein sequence ID" value="GIX79788.1"/>
    <property type="molecule type" value="Genomic_DNA"/>
</dbReference>
<keyword evidence="3" id="KW-1185">Reference proteome</keyword>
<evidence type="ECO:0000313" key="1">
    <source>
        <dbReference type="EMBL" id="GIX79788.1"/>
    </source>
</evidence>
<dbReference type="AlphaFoldDB" id="A0AAV4N752"/>
<reference evidence="1 3" key="1">
    <citation type="submission" date="2021-06" db="EMBL/GenBank/DDBJ databases">
        <title>Caerostris darwini draft genome.</title>
        <authorList>
            <person name="Kono N."/>
            <person name="Arakawa K."/>
        </authorList>
    </citation>
    <scope>NUCLEOTIDE SEQUENCE [LARGE SCALE GENOMIC DNA]</scope>
</reference>
<dbReference type="Proteomes" id="UP001054837">
    <property type="component" value="Unassembled WGS sequence"/>
</dbReference>